<dbReference type="Pfam" id="PF00535">
    <property type="entry name" value="Glycos_transf_2"/>
    <property type="match status" value="2"/>
</dbReference>
<gene>
    <name evidence="4" type="ORF">GFD25_09395</name>
</gene>
<dbReference type="Gene3D" id="3.90.550.10">
    <property type="entry name" value="Spore Coat Polysaccharide Biosynthesis Protein SpsA, Chain A"/>
    <property type="match status" value="2"/>
</dbReference>
<evidence type="ECO:0000313" key="5">
    <source>
        <dbReference type="Proteomes" id="UP000469194"/>
    </source>
</evidence>
<reference evidence="4 5" key="1">
    <citation type="submission" date="2019-10" db="EMBL/GenBank/DDBJ databases">
        <title>Bifidobacterium from non-human primates.</title>
        <authorList>
            <person name="Modesto M."/>
        </authorList>
    </citation>
    <scope>NUCLEOTIDE SEQUENCE [LARGE SCALE GENOMIC DNA]</scope>
    <source>
        <strain evidence="4 5">TRE17</strain>
    </source>
</reference>
<evidence type="ECO:0000313" key="4">
    <source>
        <dbReference type="EMBL" id="NEG90192.1"/>
    </source>
</evidence>
<dbReference type="InterPro" id="IPR029044">
    <property type="entry name" value="Nucleotide-diphossugar_trans"/>
</dbReference>
<sequence length="747" mass="85717">MPKLSIIVPIYNVENFLDQCLESIRVQTFKDWECLMFSDGSKDGSIDIMKRFAAEDDRFKVIEKQNEGYGATCNRGLDMAQGEWVCIVEPDDFIDPHMYENLLSAAHSDKGTVDIVKGSYWLYYDAQPPYTEALQNSNLSAFMPARQTDFTLEEFTAPFYHHPSIWSAVYRRDFLNGDNKASRKIRFKPIPGAGWTDNPFFAETMVLADRIVWTPGRYYYYRQTNPGASTFLKDFHLPFDRLRDMREFLESQHVSKDIMRAFYSREFDYVTSVIGEFGYDDKNPEIRKLIREVFESMDRDEVFLMPGLRPEFLDYYMDFMGESYDVKEHPAETNPDLSIVLLTKDAHSWIVDTLETYAAFNHLSCEFILIDEGSQDSTMNIADAFARKDKRFIVKMNAARSSGTGSGEHITLAEQMRQAIDNAHGTYTVFIPSNFTVGEKLLNACVIGAQKTHADVVLPDAGNVHCDYLLRKMRELHLPVPDESSKSPDALRGPIYGPFSSSDIPELAFASNLDYGWMRLYRTEFLKKNHIGASDADVATSLYGLGGEAMIAADSIAFLDLKNDWDIQDRQRQQVGSAFWLSLVKVIPYTSEPETVLPAVLEFGEQLRERQLFDTYEQGYLNAVLSAFMRDLRSRFTPEGIDSYISDYSDRVSKMLDIAHRGALYFYDTDAFNDFQKITLSGNLNRWLEERTLRDEDIIFMQDKTIRDLEASTRLRIGTYAVDAIKRLSPARLIAQAQAKARLNKRR</sequence>
<dbReference type="Proteomes" id="UP000469194">
    <property type="component" value="Unassembled WGS sequence"/>
</dbReference>
<keyword evidence="5" id="KW-1185">Reference proteome</keyword>
<organism evidence="4 5">
    <name type="scientific">Bifidobacterium aerophilum</name>
    <dbReference type="NCBI Taxonomy" id="1798155"/>
    <lineage>
        <taxon>Bacteria</taxon>
        <taxon>Bacillati</taxon>
        <taxon>Actinomycetota</taxon>
        <taxon>Actinomycetes</taxon>
        <taxon>Bifidobacteriales</taxon>
        <taxon>Bifidobacteriaceae</taxon>
        <taxon>Bifidobacterium</taxon>
    </lineage>
</organism>
<dbReference type="EMBL" id="WHZW01000020">
    <property type="protein sequence ID" value="NEG90192.1"/>
    <property type="molecule type" value="Genomic_DNA"/>
</dbReference>
<feature type="domain" description="Glycosyltransferase 2-like" evidence="3">
    <location>
        <begin position="338"/>
        <end position="477"/>
    </location>
</feature>
<protein>
    <submittedName>
        <fullName evidence="4">Glycosyltransferase</fullName>
    </submittedName>
</protein>
<comment type="caution">
    <text evidence="4">The sequence shown here is derived from an EMBL/GenBank/DDBJ whole genome shotgun (WGS) entry which is preliminary data.</text>
</comment>
<dbReference type="InterPro" id="IPR001173">
    <property type="entry name" value="Glyco_trans_2-like"/>
</dbReference>
<keyword evidence="2 4" id="KW-0808">Transferase</keyword>
<evidence type="ECO:0000256" key="1">
    <source>
        <dbReference type="ARBA" id="ARBA00022676"/>
    </source>
</evidence>
<dbReference type="CDD" id="cd00761">
    <property type="entry name" value="Glyco_tranf_GTA_type"/>
    <property type="match status" value="1"/>
</dbReference>
<feature type="domain" description="Glycosyltransferase 2-like" evidence="3">
    <location>
        <begin position="5"/>
        <end position="149"/>
    </location>
</feature>
<proteinExistence type="predicted"/>
<dbReference type="SUPFAM" id="SSF53448">
    <property type="entry name" value="Nucleotide-diphospho-sugar transferases"/>
    <property type="match status" value="2"/>
</dbReference>
<evidence type="ECO:0000259" key="3">
    <source>
        <dbReference type="Pfam" id="PF00535"/>
    </source>
</evidence>
<accession>A0A6N9Z6D7</accession>
<dbReference type="PANTHER" id="PTHR22916:SF51">
    <property type="entry name" value="GLYCOSYLTRANSFERASE EPSH-RELATED"/>
    <property type="match status" value="1"/>
</dbReference>
<dbReference type="AlphaFoldDB" id="A0A6N9Z6D7"/>
<keyword evidence="1" id="KW-0328">Glycosyltransferase</keyword>
<evidence type="ECO:0000256" key="2">
    <source>
        <dbReference type="ARBA" id="ARBA00022679"/>
    </source>
</evidence>
<dbReference type="PANTHER" id="PTHR22916">
    <property type="entry name" value="GLYCOSYLTRANSFERASE"/>
    <property type="match status" value="1"/>
</dbReference>
<name>A0A6N9Z6D7_9BIFI</name>
<dbReference type="GO" id="GO:0016758">
    <property type="term" value="F:hexosyltransferase activity"/>
    <property type="evidence" value="ECO:0007669"/>
    <property type="project" value="UniProtKB-ARBA"/>
</dbReference>